<comment type="caution">
    <text evidence="1">The sequence shown here is derived from an EMBL/GenBank/DDBJ whole genome shotgun (WGS) entry which is preliminary data.</text>
</comment>
<dbReference type="EMBL" id="LUUK01000185">
    <property type="protein sequence ID" value="OAI16419.1"/>
    <property type="molecule type" value="Genomic_DNA"/>
</dbReference>
<dbReference type="Proteomes" id="UP000077628">
    <property type="component" value="Unassembled WGS sequence"/>
</dbReference>
<dbReference type="RefSeq" id="WP_064030336.1">
    <property type="nucleotide sequence ID" value="NZ_LUUK01000185.1"/>
</dbReference>
<organism evidence="1 2">
    <name type="scientific">Methylomonas koyamae</name>
    <dbReference type="NCBI Taxonomy" id="702114"/>
    <lineage>
        <taxon>Bacteria</taxon>
        <taxon>Pseudomonadati</taxon>
        <taxon>Pseudomonadota</taxon>
        <taxon>Gammaproteobacteria</taxon>
        <taxon>Methylococcales</taxon>
        <taxon>Methylococcaceae</taxon>
        <taxon>Methylomonas</taxon>
    </lineage>
</organism>
<keyword evidence="2" id="KW-1185">Reference proteome</keyword>
<reference evidence="2" key="1">
    <citation type="submission" date="2016-03" db="EMBL/GenBank/DDBJ databases">
        <authorList>
            <person name="Heylen K."/>
            <person name="De Vos P."/>
            <person name="Vekeman B."/>
        </authorList>
    </citation>
    <scope>NUCLEOTIDE SEQUENCE [LARGE SCALE GENOMIC DNA]</scope>
    <source>
        <strain evidence="2">R-45383</strain>
    </source>
</reference>
<evidence type="ECO:0000313" key="1">
    <source>
        <dbReference type="EMBL" id="OAI16419.1"/>
    </source>
</evidence>
<protein>
    <submittedName>
        <fullName evidence="1">Uncharacterized protein</fullName>
    </submittedName>
</protein>
<proteinExistence type="predicted"/>
<gene>
    <name evidence="1" type="ORF">A1355_09845</name>
</gene>
<name>A0A177NGU6_9GAMM</name>
<evidence type="ECO:0000313" key="2">
    <source>
        <dbReference type="Proteomes" id="UP000077628"/>
    </source>
</evidence>
<dbReference type="STRING" id="702114.A1355_09845"/>
<sequence>MIALGYSYLIFAIAVLILSACTQLQPARVSDRLGIVKLTVPGHWYDDTSQYLAELNRISANHPPDSGIQSLLMLKRRDHLADCKFRELRYTSNEVGYAWDFAKLASEIAYVRNRVLMGYGINHYLEYGLSVPCCDSKRSDRAIRIAFKAIKLNGQYNGWQTTHKHWFGKDTADRSAALTITAIIGSNQAKNNSPKFFIAAECAVDAGNEALLESVEQDVWTLLHTMSLNQ</sequence>
<accession>A0A177NGU6</accession>
<dbReference type="AlphaFoldDB" id="A0A177NGU6"/>